<dbReference type="GO" id="GO:1904680">
    <property type="term" value="F:peptide transmembrane transporter activity"/>
    <property type="evidence" value="ECO:0007669"/>
    <property type="project" value="TreeGrafter"/>
</dbReference>
<organism evidence="2 3">
    <name type="scientific">Oceanotoga teriensis</name>
    <dbReference type="NCBI Taxonomy" id="515440"/>
    <lineage>
        <taxon>Bacteria</taxon>
        <taxon>Thermotogati</taxon>
        <taxon>Thermotogota</taxon>
        <taxon>Thermotogae</taxon>
        <taxon>Petrotogales</taxon>
        <taxon>Petrotogaceae</taxon>
        <taxon>Oceanotoga</taxon>
    </lineage>
</organism>
<dbReference type="Proteomes" id="UP000245921">
    <property type="component" value="Unassembled WGS sequence"/>
</dbReference>
<dbReference type="RefSeq" id="WP_109605434.1">
    <property type="nucleotide sequence ID" value="NZ_QGGI01000014.1"/>
</dbReference>
<comment type="caution">
    <text evidence="2">The sequence shown here is derived from an EMBL/GenBank/DDBJ whole genome shotgun (WGS) entry which is preliminary data.</text>
</comment>
<feature type="domain" description="Solute-binding protein family 5" evidence="1">
    <location>
        <begin position="72"/>
        <end position="440"/>
    </location>
</feature>
<dbReference type="Gene3D" id="3.90.76.10">
    <property type="entry name" value="Dipeptide-binding Protein, Domain 1"/>
    <property type="match status" value="1"/>
</dbReference>
<evidence type="ECO:0000313" key="3">
    <source>
        <dbReference type="Proteomes" id="UP000245921"/>
    </source>
</evidence>
<protein>
    <submittedName>
        <fullName evidence="2">Peptide/nickel transport system substrate-binding protein</fullName>
    </submittedName>
</protein>
<dbReference type="GO" id="GO:0015833">
    <property type="term" value="P:peptide transport"/>
    <property type="evidence" value="ECO:0007669"/>
    <property type="project" value="TreeGrafter"/>
</dbReference>
<dbReference type="SUPFAM" id="SSF53850">
    <property type="entry name" value="Periplasmic binding protein-like II"/>
    <property type="match status" value="1"/>
</dbReference>
<dbReference type="InterPro" id="IPR030678">
    <property type="entry name" value="Peptide/Ni-bd"/>
</dbReference>
<proteinExistence type="predicted"/>
<dbReference type="AlphaFoldDB" id="A0AA45HI28"/>
<name>A0AA45HI28_9BACT</name>
<dbReference type="CDD" id="cd08509">
    <property type="entry name" value="PBP2_TmCBP_oligosaccharides_like"/>
    <property type="match status" value="1"/>
</dbReference>
<dbReference type="PANTHER" id="PTHR30290">
    <property type="entry name" value="PERIPLASMIC BINDING COMPONENT OF ABC TRANSPORTER"/>
    <property type="match status" value="1"/>
</dbReference>
<dbReference type="PIRSF" id="PIRSF002741">
    <property type="entry name" value="MppA"/>
    <property type="match status" value="1"/>
</dbReference>
<dbReference type="Pfam" id="PF00496">
    <property type="entry name" value="SBP_bac_5"/>
    <property type="match status" value="1"/>
</dbReference>
<reference evidence="2 3" key="1">
    <citation type="submission" date="2018-05" db="EMBL/GenBank/DDBJ databases">
        <title>Genomic Encyclopedia of Type Strains, Phase IV (KMG-IV): sequencing the most valuable type-strain genomes for metagenomic binning, comparative biology and taxonomic classification.</title>
        <authorList>
            <person name="Goeker M."/>
        </authorList>
    </citation>
    <scope>NUCLEOTIDE SEQUENCE [LARGE SCALE GENOMIC DNA]</scope>
    <source>
        <strain evidence="2 3">DSM 24906</strain>
    </source>
</reference>
<dbReference type="GO" id="GO:0042597">
    <property type="term" value="C:periplasmic space"/>
    <property type="evidence" value="ECO:0007669"/>
    <property type="project" value="UniProtKB-ARBA"/>
</dbReference>
<gene>
    <name evidence="2" type="ORF">C7380_11459</name>
</gene>
<evidence type="ECO:0000313" key="2">
    <source>
        <dbReference type="EMBL" id="PWJ89656.1"/>
    </source>
</evidence>
<dbReference type="GO" id="GO:0043190">
    <property type="term" value="C:ATP-binding cassette (ABC) transporter complex"/>
    <property type="evidence" value="ECO:0007669"/>
    <property type="project" value="InterPro"/>
</dbReference>
<keyword evidence="3" id="KW-1185">Reference proteome</keyword>
<dbReference type="InterPro" id="IPR000914">
    <property type="entry name" value="SBP_5_dom"/>
</dbReference>
<dbReference type="InterPro" id="IPR039424">
    <property type="entry name" value="SBP_5"/>
</dbReference>
<dbReference type="Gene3D" id="3.10.105.10">
    <property type="entry name" value="Dipeptide-binding Protein, Domain 3"/>
    <property type="match status" value="1"/>
</dbReference>
<dbReference type="EMBL" id="QGGI01000014">
    <property type="protein sequence ID" value="PWJ89656.1"/>
    <property type="molecule type" value="Genomic_DNA"/>
</dbReference>
<accession>A0AA45HI28</accession>
<evidence type="ECO:0000259" key="1">
    <source>
        <dbReference type="Pfam" id="PF00496"/>
    </source>
</evidence>
<sequence>MNKKIVLVLSIILVFSLMVFSGEIKRGGTLKVINPWGNLTNNSNPFLPTGQSLPTGPAIYEHLFYMNELTGEIIPELATEFNWINNSRTLNITVRNNVKWNDGVPFTADDIIFTFNYIKKHPELDLNGIWGKSSNISDIEKVNKNSVNINFSIANTPFFYYITLVPIVPEHIWKDIKDPSKFQNQNPVGTGPFIIEKFNAETNTVKLQKNKDYWIKEKPYIDGIEIVAVNSNNTSFLKMLKGEADWTFSFVPDVDRSWVSKSKDNKKWWPTLNTNMLYFNTMKDPFTDKILRKAIAMSINKQQILDKAYYGIGEIADPTGIVPKQMEKWYDKNLDKYSYKYDPQKAKELLIKNGYSYDKKNNLLKPDGSQLEPFNILVGAGWTDFITMAQIISNNLKDIGISTNIQQEPWNTYITSVMTGTYDTVICWSTGTGPTPYYLFFKEYSSEFTGKEIGENSVSNYSRYINPIIDEALKSYSTTDDFNVQKNALSFIQKEILKDIPVVPLTSRTEFEIFSEKNFIGWPSDENPYCAGENIDADGGKYILLNIHLK</sequence>
<dbReference type="Gene3D" id="3.40.190.10">
    <property type="entry name" value="Periplasmic binding protein-like II"/>
    <property type="match status" value="1"/>
</dbReference>